<dbReference type="Pfam" id="PF10497">
    <property type="entry name" value="zf-4CXXC_R1"/>
    <property type="match status" value="1"/>
</dbReference>
<evidence type="ECO:0000256" key="9">
    <source>
        <dbReference type="ARBA" id="ARBA00023015"/>
    </source>
</evidence>
<accession>A0A4D6LA74</accession>
<feature type="domain" description="JmjC" evidence="15">
    <location>
        <begin position="526"/>
        <end position="752"/>
    </location>
</feature>
<feature type="domain" description="RING-type" evidence="14">
    <location>
        <begin position="95"/>
        <end position="142"/>
    </location>
</feature>
<sequence length="923" mass="107038">MDSSIADRKTEEVKDRYLIKYRRRRRKQKIEAEDTKVHNEGVRIVDNDEGDPNDNYCSRRPKIKKIDIEMMSPNLHTNNSKLIEEQLIRERFLFCHQCQIKGRGKTVRCQNCTMRRYCAPCIRNWYPHLKEDDIFESCPVCRGNCNCVACLRSDILIKEMKQKAKTKEDEHVEFSVYLLQTLLPHLRLLNEEQMIENETEAKIQGISISELRIKEAGYYKDERVYCDNCKTSIFDYHRSCTLCSFDLCLICCRELRNGQLLGGAEPMMFDFSHKGRGYLHGEEVVNRRVNQTQSNDVAKPVVREWSRFGWHAESNGSIPCPKVSDESNHGFLELRSVLGQNFIYDLLCKANELALRHKLGTLGNFCTCSRNTNVRYHGMRKAASRANSSDNYLYCPRAVQPQDEDLEHFRWHWKNGEPVIVSHVIDSTSGLSWEPSVMCRALCHIAKSSHAQHLDVKAIDCLDFCEVKIKIHEFFTGYKEGRVDWLDWPRILKLKDWPSSNLLEERLPRHCAEFISSLPFKEYTDPFGGCLNLAVKLPEECLKPDLGPKTYIAYGFPQELGRGDSVTKLHCDLSDAVNVLTHIAEVKLEAKHLTAIKNLKEKHLQQDKRELVSDDQDVDKVNMKQESDLLFAGDGSEGALWDIFRRQDVPKLQEYLRKHFKEFRHIHCRPLKQVIHPIHDQTFYLTVEHKRKLKEEYGIEPWTFIQKLGEAVFIPAGCPHQVRNLKSCNKVAMDFVSPENVGECFRLSEEFRTLPINHGCAEDKLEVKKMTVYAMQDVITKLKRARLADKGPVIHPIHDQTFYLTVEHKRKLKEEYGIEPWTFIQKLGEAVFIPAGCPHQVRNLKSCNKVAMDFVSPENVGECFRLSEEFRTLPINHGCAEDKLEVKKMTVYAMQDVITKLKRARPLIQLSFVKLIITIQFTG</sequence>
<dbReference type="InterPro" id="IPR003347">
    <property type="entry name" value="JmjC_dom"/>
</dbReference>
<evidence type="ECO:0000256" key="4">
    <source>
        <dbReference type="ARBA" id="ARBA00022723"/>
    </source>
</evidence>
<comment type="subcellular location">
    <subcellularLocation>
        <location evidence="2">Nucleus</location>
    </subcellularLocation>
</comment>
<proteinExistence type="inferred from homology"/>
<organism evidence="16 17">
    <name type="scientific">Vigna unguiculata</name>
    <name type="common">Cowpea</name>
    <dbReference type="NCBI Taxonomy" id="3917"/>
    <lineage>
        <taxon>Eukaryota</taxon>
        <taxon>Viridiplantae</taxon>
        <taxon>Streptophyta</taxon>
        <taxon>Embryophyta</taxon>
        <taxon>Tracheophyta</taxon>
        <taxon>Spermatophyta</taxon>
        <taxon>Magnoliopsida</taxon>
        <taxon>eudicotyledons</taxon>
        <taxon>Gunneridae</taxon>
        <taxon>Pentapetalae</taxon>
        <taxon>rosids</taxon>
        <taxon>fabids</taxon>
        <taxon>Fabales</taxon>
        <taxon>Fabaceae</taxon>
        <taxon>Papilionoideae</taxon>
        <taxon>50 kb inversion clade</taxon>
        <taxon>NPAAA clade</taxon>
        <taxon>indigoferoid/millettioid clade</taxon>
        <taxon>Phaseoleae</taxon>
        <taxon>Vigna</taxon>
    </lineage>
</organism>
<dbReference type="SMART" id="SM00558">
    <property type="entry name" value="JmjC"/>
    <property type="match status" value="2"/>
</dbReference>
<dbReference type="Gene3D" id="2.60.120.650">
    <property type="entry name" value="Cupin"/>
    <property type="match status" value="2"/>
</dbReference>
<reference evidence="16 17" key="1">
    <citation type="submission" date="2019-04" db="EMBL/GenBank/DDBJ databases">
        <title>An improved genome assembly and genetic linkage map for asparagus bean, Vigna unguiculata ssp. sesquipedialis.</title>
        <authorList>
            <person name="Xia Q."/>
            <person name="Zhang R."/>
            <person name="Dong Y."/>
        </authorList>
    </citation>
    <scope>NUCLEOTIDE SEQUENCE [LARGE SCALE GENOMIC DNA]</scope>
    <source>
        <tissue evidence="16">Leaf</tissue>
    </source>
</reference>
<evidence type="ECO:0000313" key="16">
    <source>
        <dbReference type="EMBL" id="QCD85461.1"/>
    </source>
</evidence>
<gene>
    <name evidence="16" type="ORF">DEO72_LG2g5821</name>
</gene>
<keyword evidence="5 13" id="KW-0863">Zinc-finger</keyword>
<evidence type="ECO:0000256" key="7">
    <source>
        <dbReference type="ARBA" id="ARBA00023002"/>
    </source>
</evidence>
<dbReference type="Proteomes" id="UP000501690">
    <property type="component" value="Linkage Group LG2"/>
</dbReference>
<keyword evidence="7" id="KW-0560">Oxidoreductase</keyword>
<dbReference type="PANTHER" id="PTHR12549:SF11">
    <property type="entry name" value="LYSINE-SPECIFIC DEMETHYLASE JMJ25"/>
    <property type="match status" value="1"/>
</dbReference>
<keyword evidence="10" id="KW-0804">Transcription</keyword>
<dbReference type="GO" id="GO:0006357">
    <property type="term" value="P:regulation of transcription by RNA polymerase II"/>
    <property type="evidence" value="ECO:0007669"/>
    <property type="project" value="TreeGrafter"/>
</dbReference>
<dbReference type="SUPFAM" id="SSF51197">
    <property type="entry name" value="Clavaminate synthase-like"/>
    <property type="match status" value="2"/>
</dbReference>
<evidence type="ECO:0000256" key="6">
    <source>
        <dbReference type="ARBA" id="ARBA00022833"/>
    </source>
</evidence>
<keyword evidence="17" id="KW-1185">Reference proteome</keyword>
<dbReference type="GO" id="GO:0000785">
    <property type="term" value="C:chromatin"/>
    <property type="evidence" value="ECO:0007669"/>
    <property type="project" value="TreeGrafter"/>
</dbReference>
<dbReference type="GO" id="GO:0016491">
    <property type="term" value="F:oxidoreductase activity"/>
    <property type="evidence" value="ECO:0007669"/>
    <property type="project" value="UniProtKB-KW"/>
</dbReference>
<evidence type="ECO:0000256" key="12">
    <source>
        <dbReference type="ARBA" id="ARBA00060112"/>
    </source>
</evidence>
<dbReference type="PROSITE" id="PS50089">
    <property type="entry name" value="ZF_RING_2"/>
    <property type="match status" value="1"/>
</dbReference>
<evidence type="ECO:0000259" key="15">
    <source>
        <dbReference type="PROSITE" id="PS51184"/>
    </source>
</evidence>
<evidence type="ECO:0000259" key="14">
    <source>
        <dbReference type="PROSITE" id="PS50089"/>
    </source>
</evidence>
<dbReference type="InterPro" id="IPR018866">
    <property type="entry name" value="Znf-4CXXC_R1"/>
</dbReference>
<keyword evidence="11" id="KW-0539">Nucleus</keyword>
<evidence type="ECO:0000256" key="11">
    <source>
        <dbReference type="ARBA" id="ARBA00023242"/>
    </source>
</evidence>
<keyword evidence="6" id="KW-0862">Zinc</keyword>
<dbReference type="GO" id="GO:0003712">
    <property type="term" value="F:transcription coregulator activity"/>
    <property type="evidence" value="ECO:0007669"/>
    <property type="project" value="TreeGrafter"/>
</dbReference>
<dbReference type="AlphaFoldDB" id="A0A4D6LA74"/>
<comment type="similarity">
    <text evidence="3">Belongs to the JARID1 histone demethylase family.</text>
</comment>
<evidence type="ECO:0000256" key="13">
    <source>
        <dbReference type="PROSITE-ProRule" id="PRU00175"/>
    </source>
</evidence>
<evidence type="ECO:0000256" key="2">
    <source>
        <dbReference type="ARBA" id="ARBA00004123"/>
    </source>
</evidence>
<keyword evidence="9" id="KW-0805">Transcription regulation</keyword>
<dbReference type="InterPro" id="IPR045109">
    <property type="entry name" value="LSDs-like"/>
</dbReference>
<protein>
    <submittedName>
        <fullName evidence="16">Uncharacterized protein</fullName>
    </submittedName>
</protein>
<name>A0A4D6LA74_VIGUN</name>
<dbReference type="GO" id="GO:0000118">
    <property type="term" value="C:histone deacetylase complex"/>
    <property type="evidence" value="ECO:0007669"/>
    <property type="project" value="TreeGrafter"/>
</dbReference>
<evidence type="ECO:0000256" key="3">
    <source>
        <dbReference type="ARBA" id="ARBA00006801"/>
    </source>
</evidence>
<evidence type="ECO:0000313" key="17">
    <source>
        <dbReference type="Proteomes" id="UP000501690"/>
    </source>
</evidence>
<dbReference type="FunFam" id="2.60.120.650:FF:000026">
    <property type="entry name" value="Transcription factor jumonji domain-containing protein"/>
    <property type="match status" value="1"/>
</dbReference>
<keyword evidence="4" id="KW-0479">Metal-binding</keyword>
<dbReference type="Pfam" id="PF02373">
    <property type="entry name" value="JmjC"/>
    <property type="match status" value="2"/>
</dbReference>
<comment type="function">
    <text evidence="12">May function as histone H3 lysine demethylase and be involved in regulation of gene expression.</text>
</comment>
<keyword evidence="8" id="KW-0408">Iron</keyword>
<dbReference type="PROSITE" id="PS51184">
    <property type="entry name" value="JMJC"/>
    <property type="match status" value="1"/>
</dbReference>
<dbReference type="EMBL" id="CP039346">
    <property type="protein sequence ID" value="QCD85461.1"/>
    <property type="molecule type" value="Genomic_DNA"/>
</dbReference>
<evidence type="ECO:0000256" key="5">
    <source>
        <dbReference type="ARBA" id="ARBA00022771"/>
    </source>
</evidence>
<dbReference type="PANTHER" id="PTHR12549">
    <property type="entry name" value="JMJC DOMAIN-CONTAINING HISTONE DEMETHYLATION PROTEIN"/>
    <property type="match status" value="1"/>
</dbReference>
<dbReference type="GO" id="GO:0031490">
    <property type="term" value="F:chromatin DNA binding"/>
    <property type="evidence" value="ECO:0007669"/>
    <property type="project" value="TreeGrafter"/>
</dbReference>
<evidence type="ECO:0000256" key="8">
    <source>
        <dbReference type="ARBA" id="ARBA00023004"/>
    </source>
</evidence>
<dbReference type="InterPro" id="IPR001841">
    <property type="entry name" value="Znf_RING"/>
</dbReference>
<dbReference type="GO" id="GO:0008270">
    <property type="term" value="F:zinc ion binding"/>
    <property type="evidence" value="ECO:0007669"/>
    <property type="project" value="UniProtKB-KW"/>
</dbReference>
<evidence type="ECO:0000256" key="1">
    <source>
        <dbReference type="ARBA" id="ARBA00001954"/>
    </source>
</evidence>
<comment type="cofactor">
    <cofactor evidence="1">
        <name>Fe(2+)</name>
        <dbReference type="ChEBI" id="CHEBI:29033"/>
    </cofactor>
</comment>
<evidence type="ECO:0000256" key="10">
    <source>
        <dbReference type="ARBA" id="ARBA00023163"/>
    </source>
</evidence>
<dbReference type="GO" id="GO:0032454">
    <property type="term" value="F:histone H3K9 demethylase activity"/>
    <property type="evidence" value="ECO:0007669"/>
    <property type="project" value="InterPro"/>
</dbReference>